<keyword evidence="6" id="KW-1185">Reference proteome</keyword>
<evidence type="ECO:0000259" key="3">
    <source>
        <dbReference type="Pfam" id="PF26590"/>
    </source>
</evidence>
<proteinExistence type="predicted"/>
<feature type="domain" description="DUF8186" evidence="4">
    <location>
        <begin position="357"/>
        <end position="456"/>
    </location>
</feature>
<dbReference type="InterPro" id="IPR058911">
    <property type="entry name" value="DUF8186_C"/>
</dbReference>
<dbReference type="Pfam" id="PF26590">
    <property type="entry name" value="DUF8186_M"/>
    <property type="match status" value="1"/>
</dbReference>
<accession>A0A830GFU9</accession>
<sequence length="504" mass="55030">MGQLANGTDITFTRPPATASTWTSHDFTDLHAGGPHTSIHTPDADLESSVFIADAHATIFAAQPSTQAHLSKNQTTRYLAPNGTLRGFVDYRVRYPNTTTNGNRSVDWSLTSHQITNVTLTQDGQTIATAPGSHTPVLHYQLDDAQQTKLTLHATIHVRVQKTVRVNGTVVDVTTKGDSLTVSDSLAGSVYNLSASPYYATYPNGDAGVAIFQSAPWQGYTLTKNGSARVRGVWRFYTARNTSWDTLVKSTRDGDRQTASDSIPVFVHAYPSRIGPVAEPVRTGPSIITTWGTNRSSPSATLGPNIHIDIVNRSYTTTYGLAVRADHVDRQALHVAGIVRGVNASIVQPQQGSKRQLRRSNLTAHVVSQNASQATVRVELHDNKTGAPIVLNQSGRYPIFQRSRDGYITVGGKRVTTNESGVAMVTLHQPGIYTARYHPESWLGTDPAYVSDRATVRWHPLGTLGGWLDFIVAVGWRLIPFAVMFYAGLRLLRMLGAERYFSDP</sequence>
<evidence type="ECO:0000259" key="4">
    <source>
        <dbReference type="Pfam" id="PF26591"/>
    </source>
</evidence>
<dbReference type="Pfam" id="PF26591">
    <property type="entry name" value="DUF8186_C"/>
    <property type="match status" value="1"/>
</dbReference>
<gene>
    <name evidence="5" type="ORF">GCM10009021_28250</name>
</gene>
<feature type="domain" description="DUF8186" evidence="3">
    <location>
        <begin position="195"/>
        <end position="346"/>
    </location>
</feature>
<dbReference type="Pfam" id="PF26589">
    <property type="entry name" value="DUF8186"/>
    <property type="match status" value="1"/>
</dbReference>
<protein>
    <submittedName>
        <fullName evidence="5">Uncharacterized protein</fullName>
    </submittedName>
</protein>
<dbReference type="AlphaFoldDB" id="A0A830GFU9"/>
<dbReference type="InterPro" id="IPR058499">
    <property type="entry name" value="DUF8186"/>
</dbReference>
<organism evidence="5 6">
    <name type="scientific">Halarchaeum nitratireducens</name>
    <dbReference type="NCBI Taxonomy" id="489913"/>
    <lineage>
        <taxon>Archaea</taxon>
        <taxon>Methanobacteriati</taxon>
        <taxon>Methanobacteriota</taxon>
        <taxon>Stenosarchaea group</taxon>
        <taxon>Halobacteria</taxon>
        <taxon>Halobacteriales</taxon>
        <taxon>Halobacteriaceae</taxon>
    </lineage>
</organism>
<feature type="transmembrane region" description="Helical" evidence="1">
    <location>
        <begin position="467"/>
        <end position="489"/>
    </location>
</feature>
<dbReference type="EMBL" id="BMOQ01000008">
    <property type="protein sequence ID" value="GGN24743.1"/>
    <property type="molecule type" value="Genomic_DNA"/>
</dbReference>
<evidence type="ECO:0000259" key="2">
    <source>
        <dbReference type="Pfam" id="PF26589"/>
    </source>
</evidence>
<comment type="caution">
    <text evidence="5">The sequence shown here is derived from an EMBL/GenBank/DDBJ whole genome shotgun (WGS) entry which is preliminary data.</text>
</comment>
<evidence type="ECO:0000256" key="1">
    <source>
        <dbReference type="SAM" id="Phobius"/>
    </source>
</evidence>
<dbReference type="InterPro" id="IPR058910">
    <property type="entry name" value="DUF8186_M"/>
</dbReference>
<reference evidence="5 6" key="1">
    <citation type="journal article" date="2019" name="Int. J. Syst. Evol. Microbiol.">
        <title>The Global Catalogue of Microorganisms (GCM) 10K type strain sequencing project: providing services to taxonomists for standard genome sequencing and annotation.</title>
        <authorList>
            <consortium name="The Broad Institute Genomics Platform"/>
            <consortium name="The Broad Institute Genome Sequencing Center for Infectious Disease"/>
            <person name="Wu L."/>
            <person name="Ma J."/>
        </authorList>
    </citation>
    <scope>NUCLEOTIDE SEQUENCE [LARGE SCALE GENOMIC DNA]</scope>
    <source>
        <strain evidence="5 6">JCM 16331</strain>
    </source>
</reference>
<evidence type="ECO:0000313" key="5">
    <source>
        <dbReference type="EMBL" id="GGN24743.1"/>
    </source>
</evidence>
<name>A0A830GFU9_9EURY</name>
<feature type="domain" description="DUF8186" evidence="2">
    <location>
        <begin position="29"/>
        <end position="191"/>
    </location>
</feature>
<evidence type="ECO:0000313" key="6">
    <source>
        <dbReference type="Proteomes" id="UP000608850"/>
    </source>
</evidence>
<keyword evidence="1" id="KW-1133">Transmembrane helix</keyword>
<keyword evidence="1" id="KW-0812">Transmembrane</keyword>
<dbReference type="Proteomes" id="UP000608850">
    <property type="component" value="Unassembled WGS sequence"/>
</dbReference>
<keyword evidence="1" id="KW-0472">Membrane</keyword>